<evidence type="ECO:0000256" key="2">
    <source>
        <dbReference type="ARBA" id="ARBA00022692"/>
    </source>
</evidence>
<feature type="compositionally biased region" description="Basic and acidic residues" evidence="5">
    <location>
        <begin position="1"/>
        <end position="11"/>
    </location>
</feature>
<feature type="region of interest" description="Disordered" evidence="5">
    <location>
        <begin position="261"/>
        <end position="284"/>
    </location>
</feature>
<dbReference type="Pfam" id="PF05128">
    <property type="entry name" value="DUF697"/>
    <property type="match status" value="1"/>
</dbReference>
<keyword evidence="3" id="KW-1133">Transmembrane helix</keyword>
<sequence length="284" mass="30744">MGWFGKKKEPLSEEEEKAVEETMNAIQHAMSERRAETGEDEVPEEEKEEEEEEEEVDEQDEEVKIIIKDAAIMVAIATMVANATSAIPGLGTVAGVLFGMAVSSGLMAKIQGEMVRDIAKVYGKELSPDNQQRAMAAIYGISRGVTQGVKEVGTRVATQTTSKAVSYIPMVGALTAASVNMTVTYVIGHRAKAYYKLGPEQMGSWEETVRAVSGIDELKMSVWMNEALQVIKAKAMKAPINAPKNAIAKLRNTIKAVGAFRRKSTSNPAEQQSTVDETGEEGNA</sequence>
<gene>
    <name evidence="6" type="ORF">ASTO00021_LOCUS1002</name>
</gene>
<keyword evidence="4" id="KW-0472">Membrane</keyword>
<proteinExistence type="predicted"/>
<feature type="compositionally biased region" description="Polar residues" evidence="5">
    <location>
        <begin position="265"/>
        <end position="276"/>
    </location>
</feature>
<evidence type="ECO:0000256" key="3">
    <source>
        <dbReference type="ARBA" id="ARBA00022989"/>
    </source>
</evidence>
<evidence type="ECO:0000256" key="1">
    <source>
        <dbReference type="ARBA" id="ARBA00004141"/>
    </source>
</evidence>
<dbReference type="InterPro" id="IPR021147">
    <property type="entry name" value="DUF697"/>
</dbReference>
<comment type="subcellular location">
    <subcellularLocation>
        <location evidence="1">Membrane</location>
        <topology evidence="1">Multi-pass membrane protein</topology>
    </subcellularLocation>
</comment>
<evidence type="ECO:0000256" key="5">
    <source>
        <dbReference type="SAM" id="MobiDB-lite"/>
    </source>
</evidence>
<reference evidence="6" key="1">
    <citation type="submission" date="2021-01" db="EMBL/GenBank/DDBJ databases">
        <authorList>
            <person name="Corre E."/>
            <person name="Pelletier E."/>
            <person name="Niang G."/>
            <person name="Scheremetjew M."/>
            <person name="Finn R."/>
            <person name="Kale V."/>
            <person name="Holt S."/>
            <person name="Cochrane G."/>
            <person name="Meng A."/>
            <person name="Brown T."/>
            <person name="Cohen L."/>
        </authorList>
    </citation>
    <scope>NUCLEOTIDE SEQUENCE</scope>
    <source>
        <strain evidence="6">GSBS06</strain>
    </source>
</reference>
<protein>
    <submittedName>
        <fullName evidence="6">Uncharacterized protein</fullName>
    </submittedName>
</protein>
<dbReference type="GO" id="GO:0016020">
    <property type="term" value="C:membrane"/>
    <property type="evidence" value="ECO:0007669"/>
    <property type="project" value="UniProtKB-SubCell"/>
</dbReference>
<feature type="region of interest" description="Disordered" evidence="5">
    <location>
        <begin position="1"/>
        <end position="61"/>
    </location>
</feature>
<evidence type="ECO:0000256" key="4">
    <source>
        <dbReference type="ARBA" id="ARBA00023136"/>
    </source>
</evidence>
<keyword evidence="2" id="KW-0812">Transmembrane</keyword>
<name>A0A7S3LHZ9_9STRA</name>
<dbReference type="EMBL" id="HBIN01001629">
    <property type="protein sequence ID" value="CAE0430640.1"/>
    <property type="molecule type" value="Transcribed_RNA"/>
</dbReference>
<organism evidence="6">
    <name type="scientific">Aplanochytrium stocchinoi</name>
    <dbReference type="NCBI Taxonomy" id="215587"/>
    <lineage>
        <taxon>Eukaryota</taxon>
        <taxon>Sar</taxon>
        <taxon>Stramenopiles</taxon>
        <taxon>Bigyra</taxon>
        <taxon>Labyrinthulomycetes</taxon>
        <taxon>Thraustochytrida</taxon>
        <taxon>Thraustochytriidae</taxon>
        <taxon>Aplanochytrium</taxon>
    </lineage>
</organism>
<feature type="compositionally biased region" description="Acidic residues" evidence="5">
    <location>
        <begin position="38"/>
        <end position="61"/>
    </location>
</feature>
<dbReference type="AlphaFoldDB" id="A0A7S3LHZ9"/>
<evidence type="ECO:0000313" key="6">
    <source>
        <dbReference type="EMBL" id="CAE0430640.1"/>
    </source>
</evidence>
<accession>A0A7S3LHZ9</accession>